<organism evidence="2 3">
    <name type="scientific">Paraburkholderia phenazinium</name>
    <dbReference type="NCBI Taxonomy" id="60549"/>
    <lineage>
        <taxon>Bacteria</taxon>
        <taxon>Pseudomonadati</taxon>
        <taxon>Pseudomonadota</taxon>
        <taxon>Betaproteobacteria</taxon>
        <taxon>Burkholderiales</taxon>
        <taxon>Burkholderiaceae</taxon>
        <taxon>Paraburkholderia</taxon>
    </lineage>
</organism>
<reference evidence="2 3" key="1">
    <citation type="submission" date="2016-11" db="EMBL/GenBank/DDBJ databases">
        <authorList>
            <person name="Jaros S."/>
            <person name="Januszkiewicz K."/>
            <person name="Wedrychowicz H."/>
        </authorList>
    </citation>
    <scope>NUCLEOTIDE SEQUENCE [LARGE SCALE GENOMIC DNA]</scope>
    <source>
        <strain evidence="2 3">GAS95</strain>
    </source>
</reference>
<protein>
    <recommendedName>
        <fullName evidence="4">DUF1376 domain-containing protein</fullName>
    </recommendedName>
</protein>
<evidence type="ECO:0000313" key="2">
    <source>
        <dbReference type="EMBL" id="SIO62283.1"/>
    </source>
</evidence>
<dbReference type="AlphaFoldDB" id="A0A1N6L0F8"/>
<dbReference type="RefSeq" id="WP_083640634.1">
    <property type="nucleotide sequence ID" value="NZ_FSRU01000002.1"/>
</dbReference>
<feature type="region of interest" description="Disordered" evidence="1">
    <location>
        <begin position="167"/>
        <end position="255"/>
    </location>
</feature>
<sequence>MKNSSPTLIPSCSSVPDRTTTIEATATASTAELPEPLTPTECDLRDIPCMPLDVTRLRDSDRAADESPAARWAGILLWCAAWHQVPATSLPDDNEWLAKRANYWHRGKIDKDWSAIRAGALRGWIKCSDGRLYHPVIAEKARAAWSSKLKQRFKTLRARIKRRGQRQHIEYDEPDFDERLSSGCPQGHPLAPPETGPRRQCSPDEKNGPPRQAGDVPSETSTKGANEVTLRTMATDGGIEVHVRASAVPRVKTPR</sequence>
<accession>A0A1N6L0F8</accession>
<keyword evidence="3" id="KW-1185">Reference proteome</keyword>
<evidence type="ECO:0000313" key="3">
    <source>
        <dbReference type="Proteomes" id="UP000185151"/>
    </source>
</evidence>
<evidence type="ECO:0000256" key="1">
    <source>
        <dbReference type="SAM" id="MobiDB-lite"/>
    </source>
</evidence>
<evidence type="ECO:0008006" key="4">
    <source>
        <dbReference type="Google" id="ProtNLM"/>
    </source>
</evidence>
<dbReference type="OrthoDB" id="5526813at2"/>
<proteinExistence type="predicted"/>
<gene>
    <name evidence="2" type="ORF">SAMN05444165_5490</name>
</gene>
<dbReference type="EMBL" id="FSRU01000002">
    <property type="protein sequence ID" value="SIO62283.1"/>
    <property type="molecule type" value="Genomic_DNA"/>
</dbReference>
<dbReference type="Proteomes" id="UP000185151">
    <property type="component" value="Unassembled WGS sequence"/>
</dbReference>
<name>A0A1N6L0F8_9BURK</name>